<protein>
    <submittedName>
        <fullName evidence="3">Uncharacterized protein</fullName>
    </submittedName>
</protein>
<dbReference type="AlphaFoldDB" id="C9RIV1"/>
<reference evidence="3" key="3">
    <citation type="submission" date="2010-08" db="EMBL/GenBank/DDBJ databases">
        <authorList>
            <person name="Durkin A.S."/>
            <person name="Nelson K.E."/>
            <person name="Morrison M."/>
            <person name="Forsberg C.W."/>
            <person name="Wilson D.B."/>
            <person name="Russell J.B."/>
            <person name="Cann I.K.O."/>
            <person name="Mackie R.I."/>
            <person name="White B.A."/>
        </authorList>
    </citation>
    <scope>NUCLEOTIDE SEQUENCE</scope>
    <source>
        <strain evidence="3">S85</strain>
    </source>
</reference>
<evidence type="ECO:0000313" key="3">
    <source>
        <dbReference type="EMBL" id="ADL26290.1"/>
    </source>
</evidence>
<proteinExistence type="predicted"/>
<gene>
    <name evidence="2" type="ordered locus">Fisuc_1983</name>
    <name evidence="3" type="ordered locus">FSU_2506</name>
</gene>
<keyword evidence="1" id="KW-0732">Signal</keyword>
<reference evidence="4" key="2">
    <citation type="submission" date="2010-08" db="EMBL/GenBank/DDBJ databases">
        <title>Complete sequence of Fibrobacter succinogenes subsp. succinogenes S85.</title>
        <authorList>
            <person name="Durkin A.S."/>
            <person name="Nelson K.E."/>
            <person name="Morrison M."/>
            <person name="Forsberg C.W."/>
            <person name="Wilson D.B."/>
            <person name="Russell J.B."/>
            <person name="Cann I.K.O."/>
            <person name="Mackie R.I."/>
            <person name="White B.A."/>
        </authorList>
    </citation>
    <scope>NUCLEOTIDE SEQUENCE [LARGE SCALE GENOMIC DNA]</scope>
    <source>
        <strain evidence="4">ATCC 19169 / S85</strain>
    </source>
</reference>
<evidence type="ECO:0000313" key="2">
    <source>
        <dbReference type="EMBL" id="ACX75572.1"/>
    </source>
</evidence>
<organism evidence="3 4">
    <name type="scientific">Fibrobacter succinogenes (strain ATCC 19169 / S85)</name>
    <dbReference type="NCBI Taxonomy" id="59374"/>
    <lineage>
        <taxon>Bacteria</taxon>
        <taxon>Pseudomonadati</taxon>
        <taxon>Fibrobacterota</taxon>
        <taxon>Fibrobacteria</taxon>
        <taxon>Fibrobacterales</taxon>
        <taxon>Fibrobacteraceae</taxon>
        <taxon>Fibrobacter</taxon>
    </lineage>
</organism>
<evidence type="ECO:0000313" key="5">
    <source>
        <dbReference type="Proteomes" id="UP000001497"/>
    </source>
</evidence>
<name>C9RIV1_FIBSS</name>
<dbReference type="HOGENOM" id="CLU_1394513_0_0_0"/>
<reference evidence="2 5" key="1">
    <citation type="submission" date="2009-10" db="EMBL/GenBank/DDBJ databases">
        <title>Complete sequence of Fibrobacter succinogenes subsp. succinogenes S85.</title>
        <authorList>
            <consortium name="US DOE Joint Genome Institute"/>
            <person name="Lucas S."/>
            <person name="Copeland A."/>
            <person name="Lapidus A."/>
            <person name="Glavina del Rio T."/>
            <person name="Tice H."/>
            <person name="Bruce D."/>
            <person name="Goodwin L."/>
            <person name="Pitluck S."/>
            <person name="Chertkov O."/>
            <person name="Detter J.C."/>
            <person name="Han C."/>
            <person name="Tapia R."/>
            <person name="Larimer F."/>
            <person name="Land M."/>
            <person name="Hauser L."/>
            <person name="Kyrpides N."/>
            <person name="Mikhailova N."/>
            <person name="Weimer P.J."/>
            <person name="Stevenson D.M."/>
            <person name="Boyum J."/>
            <person name="Brumm P.I."/>
            <person name="Mead D."/>
        </authorList>
    </citation>
    <scope>NUCLEOTIDE SEQUENCE [LARGE SCALE GENOMIC DNA]</scope>
    <source>
        <strain evidence="5">ATCC 19169 / S85</strain>
        <strain evidence="2">S85</strain>
    </source>
</reference>
<dbReference type="Proteomes" id="UP000000517">
    <property type="component" value="Chromosome"/>
</dbReference>
<dbReference type="KEGG" id="fsc:FSU_2506"/>
<dbReference type="EMBL" id="CP002158">
    <property type="protein sequence ID" value="ADL26290.1"/>
    <property type="molecule type" value="Genomic_DNA"/>
</dbReference>
<evidence type="ECO:0000313" key="4">
    <source>
        <dbReference type="Proteomes" id="UP000000517"/>
    </source>
</evidence>
<dbReference type="OrthoDB" id="9802487at2"/>
<keyword evidence="5" id="KW-1185">Reference proteome</keyword>
<accession>C9RIV1</accession>
<sequence>MGGMKILSRACMALVFAIAANVFAEDVVAMASNGSAVILHDNGRWEYHQNNSRIRDVRESAIPEDAKFNVMVEYESPDRVRKNVRLAMEAEYATEQEIRDSLRAVPQGGYIYFQVKTSQIKKGFPRKLTYSLYDGGKKPIFTKTAYDTEAVPSEQRGVSNLMVVPVYGHPKSNVMLARVQARDGMETLDIDIPVR</sequence>
<dbReference type="Proteomes" id="UP000001497">
    <property type="component" value="Chromosome"/>
</dbReference>
<feature type="chain" id="PRO_5003000115" evidence="1">
    <location>
        <begin position="25"/>
        <end position="195"/>
    </location>
</feature>
<dbReference type="EMBL" id="CP001792">
    <property type="protein sequence ID" value="ACX75572.1"/>
    <property type="molecule type" value="Genomic_DNA"/>
</dbReference>
<evidence type="ECO:0000256" key="1">
    <source>
        <dbReference type="SAM" id="SignalP"/>
    </source>
</evidence>
<dbReference type="KEGG" id="fsu:Fisuc_1983"/>
<dbReference type="STRING" id="59374.FSU_2506"/>
<feature type="signal peptide" evidence="1">
    <location>
        <begin position="1"/>
        <end position="24"/>
    </location>
</feature>
<dbReference type="RefSeq" id="WP_014546641.1">
    <property type="nucleotide sequence ID" value="NC_013410.1"/>
</dbReference>